<gene>
    <name evidence="3" type="ORF">RN605_06245</name>
    <name evidence="2" type="ORF">RN608_12945</name>
</gene>
<keyword evidence="1" id="KW-0732">Signal</keyword>
<proteinExistence type="predicted"/>
<name>A0AA96EVB5_9FLAO</name>
<dbReference type="EMBL" id="CP134878">
    <property type="protein sequence ID" value="WNM18906.1"/>
    <property type="molecule type" value="Genomic_DNA"/>
</dbReference>
<feature type="chain" id="PRO_5044705114" evidence="1">
    <location>
        <begin position="20"/>
        <end position="197"/>
    </location>
</feature>
<evidence type="ECO:0000256" key="1">
    <source>
        <dbReference type="SAM" id="SignalP"/>
    </source>
</evidence>
<accession>A0AA96F2Y4</accession>
<evidence type="ECO:0000313" key="4">
    <source>
        <dbReference type="Proteomes" id="UP001304515"/>
    </source>
</evidence>
<evidence type="ECO:0000313" key="2">
    <source>
        <dbReference type="EMBL" id="WNM18906.1"/>
    </source>
</evidence>
<organism evidence="2">
    <name type="scientific">Flavobacterium capsici</name>
    <dbReference type="NCBI Taxonomy" id="3075618"/>
    <lineage>
        <taxon>Bacteria</taxon>
        <taxon>Pseudomonadati</taxon>
        <taxon>Bacteroidota</taxon>
        <taxon>Flavobacteriia</taxon>
        <taxon>Flavobacteriales</taxon>
        <taxon>Flavobacteriaceae</taxon>
        <taxon>Flavobacterium</taxon>
    </lineage>
</organism>
<protein>
    <submittedName>
        <fullName evidence="2">Uncharacterized protein</fullName>
    </submittedName>
</protein>
<sequence length="197" mass="22462">MKKIVFLLTVVLFANFSFAQKRKTAVKKVATEKSSSAKVDNLTAEIKGKTFQVTINEKGKPVDAINVKELTDNNKPIDIKLSSFTANGTKLYLLQWTEKTNTKTDLKTEDITTVYSVVHEITNKKQVFSNFEKTNNIVEKVFLDKLKNASETQEKIRREGFVFTLNPDGSITQKNKTQENKWVYDAVKIDYVDAKKK</sequence>
<dbReference type="KEGG" id="fcj:RN605_06245"/>
<dbReference type="AlphaFoldDB" id="A0AA96EVB5"/>
<evidence type="ECO:0000313" key="3">
    <source>
        <dbReference type="EMBL" id="WNM22956.1"/>
    </source>
</evidence>
<accession>A0AA96EVB5</accession>
<feature type="signal peptide" evidence="1">
    <location>
        <begin position="1"/>
        <end position="19"/>
    </location>
</feature>
<dbReference type="EMBL" id="CP134890">
    <property type="protein sequence ID" value="WNM22956.1"/>
    <property type="molecule type" value="Genomic_DNA"/>
</dbReference>
<reference evidence="2 4" key="1">
    <citation type="submission" date="2023-09" db="EMBL/GenBank/DDBJ databases">
        <title>Flavobacterium sp. a novel bacteria isolate from Pepper rhizosphere.</title>
        <authorList>
            <person name="Peng Y."/>
            <person name="Lee J."/>
        </authorList>
    </citation>
    <scope>NUCLEOTIDE SEQUENCE</scope>
    <source>
        <strain evidence="2">PMR2A8</strain>
        <strain evidence="3 4">PMTSA4</strain>
    </source>
</reference>
<dbReference type="Proteomes" id="UP001304515">
    <property type="component" value="Chromosome"/>
</dbReference>
<keyword evidence="4" id="KW-1185">Reference proteome</keyword>
<dbReference type="RefSeq" id="WP_313323184.1">
    <property type="nucleotide sequence ID" value="NZ_CP134878.1"/>
</dbReference>